<organism evidence="1 2">
    <name type="scientific">Goodea atripinnis</name>
    <dbReference type="NCBI Taxonomy" id="208336"/>
    <lineage>
        <taxon>Eukaryota</taxon>
        <taxon>Metazoa</taxon>
        <taxon>Chordata</taxon>
        <taxon>Craniata</taxon>
        <taxon>Vertebrata</taxon>
        <taxon>Euteleostomi</taxon>
        <taxon>Actinopterygii</taxon>
        <taxon>Neopterygii</taxon>
        <taxon>Teleostei</taxon>
        <taxon>Neoteleostei</taxon>
        <taxon>Acanthomorphata</taxon>
        <taxon>Ovalentaria</taxon>
        <taxon>Atherinomorphae</taxon>
        <taxon>Cyprinodontiformes</taxon>
        <taxon>Goodeidae</taxon>
        <taxon>Goodea</taxon>
    </lineage>
</organism>
<keyword evidence="2" id="KW-1185">Reference proteome</keyword>
<protein>
    <submittedName>
        <fullName evidence="1">Uncharacterized protein</fullName>
    </submittedName>
</protein>
<dbReference type="InterPro" id="IPR050774">
    <property type="entry name" value="KCMF1/Dystrophin"/>
</dbReference>
<dbReference type="EMBL" id="JAHRIO010034526">
    <property type="protein sequence ID" value="MEQ2169908.1"/>
    <property type="molecule type" value="Genomic_DNA"/>
</dbReference>
<dbReference type="Proteomes" id="UP001476798">
    <property type="component" value="Unassembled WGS sequence"/>
</dbReference>
<evidence type="ECO:0000313" key="1">
    <source>
        <dbReference type="EMBL" id="MEQ2169908.1"/>
    </source>
</evidence>
<name>A0ABV0NER8_9TELE</name>
<gene>
    <name evidence="1" type="ORF">GOODEAATRI_029859</name>
</gene>
<comment type="caution">
    <text evidence="1">The sequence shown here is derived from an EMBL/GenBank/DDBJ whole genome shotgun (WGS) entry which is preliminary data.</text>
</comment>
<dbReference type="PANTHER" id="PTHR12268:SF16">
    <property type="entry name" value="DYSTROPHIN-RELATED PROTEIN 2"/>
    <property type="match status" value="1"/>
</dbReference>
<evidence type="ECO:0000313" key="2">
    <source>
        <dbReference type="Proteomes" id="UP001476798"/>
    </source>
</evidence>
<proteinExistence type="predicted"/>
<accession>A0ABV0NER8</accession>
<reference evidence="1 2" key="1">
    <citation type="submission" date="2021-06" db="EMBL/GenBank/DDBJ databases">
        <authorList>
            <person name="Palmer J.M."/>
        </authorList>
    </citation>
    <scope>NUCLEOTIDE SEQUENCE [LARGE SCALE GENOMIC DNA]</scope>
    <source>
        <strain evidence="1 2">GA_2019</strain>
        <tissue evidence="1">Muscle</tissue>
    </source>
</reference>
<dbReference type="PANTHER" id="PTHR12268">
    <property type="entry name" value="E3 UBIQUITIN-PROTEIN LIGASE KCMF1"/>
    <property type="match status" value="1"/>
</dbReference>
<sequence>MATLKQCNLSFNHPCPVLQPPLFTPASTHPLRRLQTTSGEKMRDFAKTLKNKFRSKQYFTKHPQRGYLPVQSVLEAESSET</sequence>
<feature type="non-terminal residue" evidence="1">
    <location>
        <position position="81"/>
    </location>
</feature>